<dbReference type="Pfam" id="PF14561">
    <property type="entry name" value="TPR_20"/>
    <property type="match status" value="1"/>
</dbReference>
<comment type="caution">
    <text evidence="1">The sequence shown here is derived from an EMBL/GenBank/DDBJ whole genome shotgun (WGS) entry which is preliminary data.</text>
</comment>
<evidence type="ECO:0000313" key="2">
    <source>
        <dbReference type="Proteomes" id="UP000523000"/>
    </source>
</evidence>
<dbReference type="InterPro" id="IPR011990">
    <property type="entry name" value="TPR-like_helical_dom_sf"/>
</dbReference>
<dbReference type="RefSeq" id="WP_183511672.1">
    <property type="nucleotide sequence ID" value="NZ_BAABGK010000012.1"/>
</dbReference>
<dbReference type="Proteomes" id="UP000523000">
    <property type="component" value="Unassembled WGS sequence"/>
</dbReference>
<proteinExistence type="predicted"/>
<sequence length="307" mass="31974">MTSLPEPTAPSSRGAIDLTSLQHHAPEPVDDYPTGPAWVRTANTQNFPEIVALSQQVPVVVSLGGPRSDVSLQLDGLLARAVNARGGKFVLATVDAEAEAAIAQAFRVTQVPAVVALINGQPVPMFQGMVEPEHIDSLLDELQGLALQNGVVGEAQPIPAPGTPADLPAPLPPLHQAALDALAAGDLDGAEAAYRKALAEKPNDDDAAVGLARVQLQQRTAGADLNVARAAAAADPDDLQAQLAVADLDMLGGHVEDAFARLVSFIGRSAGEEKEAARGRLIELYSVTGTTDERVVASRQKLARVLF</sequence>
<dbReference type="AlphaFoldDB" id="A0A839QKL8"/>
<dbReference type="Gene3D" id="3.40.30.10">
    <property type="entry name" value="Glutaredoxin"/>
    <property type="match status" value="1"/>
</dbReference>
<keyword evidence="2" id="KW-1185">Reference proteome</keyword>
<dbReference type="SUPFAM" id="SSF52833">
    <property type="entry name" value="Thioredoxin-like"/>
    <property type="match status" value="1"/>
</dbReference>
<name>A0A839QKL8_9MICC</name>
<evidence type="ECO:0000313" key="1">
    <source>
        <dbReference type="EMBL" id="MBB2996397.1"/>
    </source>
</evidence>
<dbReference type="InterPro" id="IPR036249">
    <property type="entry name" value="Thioredoxin-like_sf"/>
</dbReference>
<gene>
    <name evidence="1" type="ORF">E9229_002588</name>
</gene>
<dbReference type="SUPFAM" id="SSF48452">
    <property type="entry name" value="TPR-like"/>
    <property type="match status" value="1"/>
</dbReference>
<accession>A0A839QKL8</accession>
<organism evidence="1 2">
    <name type="scientific">Paeniglutamicibacter cryotolerans</name>
    <dbReference type="NCBI Taxonomy" id="670079"/>
    <lineage>
        <taxon>Bacteria</taxon>
        <taxon>Bacillati</taxon>
        <taxon>Actinomycetota</taxon>
        <taxon>Actinomycetes</taxon>
        <taxon>Micrococcales</taxon>
        <taxon>Micrococcaceae</taxon>
        <taxon>Paeniglutamicibacter</taxon>
    </lineage>
</organism>
<protein>
    <submittedName>
        <fullName evidence="1">Putative thioredoxin</fullName>
    </submittedName>
</protein>
<reference evidence="1 2" key="1">
    <citation type="submission" date="2020-08" db="EMBL/GenBank/DDBJ databases">
        <title>Sequencing the genomes of 1000 actinobacteria strains.</title>
        <authorList>
            <person name="Klenk H.-P."/>
        </authorList>
    </citation>
    <scope>NUCLEOTIDE SEQUENCE [LARGE SCALE GENOMIC DNA]</scope>
    <source>
        <strain evidence="1 2">DSM 22826</strain>
    </source>
</reference>
<dbReference type="EMBL" id="JACHVS010000001">
    <property type="protein sequence ID" value="MBB2996397.1"/>
    <property type="molecule type" value="Genomic_DNA"/>
</dbReference>
<dbReference type="Gene3D" id="1.25.40.10">
    <property type="entry name" value="Tetratricopeptide repeat domain"/>
    <property type="match status" value="1"/>
</dbReference>